<feature type="compositionally biased region" description="Polar residues" evidence="1">
    <location>
        <begin position="107"/>
        <end position="124"/>
    </location>
</feature>
<proteinExistence type="predicted"/>
<feature type="region of interest" description="Disordered" evidence="1">
    <location>
        <begin position="320"/>
        <end position="353"/>
    </location>
</feature>
<gene>
    <name evidence="2" type="ORF">L228DRAFT_173824</name>
</gene>
<dbReference type="AlphaFoldDB" id="A0A165AIZ4"/>
<feature type="region of interest" description="Disordered" evidence="1">
    <location>
        <begin position="166"/>
        <end position="190"/>
    </location>
</feature>
<reference evidence="2 3" key="1">
    <citation type="journal article" date="2016" name="Fungal Biol.">
        <title>The genome of Xylona heveae provides a window into fungal endophytism.</title>
        <authorList>
            <person name="Gazis R."/>
            <person name="Kuo A."/>
            <person name="Riley R."/>
            <person name="LaButti K."/>
            <person name="Lipzen A."/>
            <person name="Lin J."/>
            <person name="Amirebrahimi M."/>
            <person name="Hesse C.N."/>
            <person name="Spatafora J.W."/>
            <person name="Henrissat B."/>
            <person name="Hainaut M."/>
            <person name="Grigoriev I.V."/>
            <person name="Hibbett D.S."/>
        </authorList>
    </citation>
    <scope>NUCLEOTIDE SEQUENCE [LARGE SCALE GENOMIC DNA]</scope>
    <source>
        <strain evidence="2 3">TC161</strain>
    </source>
</reference>
<dbReference type="Proteomes" id="UP000076632">
    <property type="component" value="Unassembled WGS sequence"/>
</dbReference>
<evidence type="ECO:0000256" key="1">
    <source>
        <dbReference type="SAM" id="MobiDB-lite"/>
    </source>
</evidence>
<dbReference type="EMBL" id="KV407462">
    <property type="protein sequence ID" value="KZF20559.1"/>
    <property type="molecule type" value="Genomic_DNA"/>
</dbReference>
<dbReference type="RefSeq" id="XP_018186114.1">
    <property type="nucleotide sequence ID" value="XM_018329503.1"/>
</dbReference>
<feature type="compositionally biased region" description="Polar residues" evidence="1">
    <location>
        <begin position="229"/>
        <end position="242"/>
    </location>
</feature>
<dbReference type="InParanoid" id="A0A165AIZ4"/>
<evidence type="ECO:0000313" key="2">
    <source>
        <dbReference type="EMBL" id="KZF20559.1"/>
    </source>
</evidence>
<keyword evidence="3" id="KW-1185">Reference proteome</keyword>
<feature type="region of interest" description="Disordered" evidence="1">
    <location>
        <begin position="26"/>
        <end position="132"/>
    </location>
</feature>
<organism evidence="2 3">
    <name type="scientific">Xylona heveae (strain CBS 132557 / TC161)</name>
    <dbReference type="NCBI Taxonomy" id="1328760"/>
    <lineage>
        <taxon>Eukaryota</taxon>
        <taxon>Fungi</taxon>
        <taxon>Dikarya</taxon>
        <taxon>Ascomycota</taxon>
        <taxon>Pezizomycotina</taxon>
        <taxon>Xylonomycetes</taxon>
        <taxon>Xylonales</taxon>
        <taxon>Xylonaceae</taxon>
        <taxon>Xylona</taxon>
    </lineage>
</organism>
<sequence>MFGEGATYDSIEGQFRSIRALAKKMREEIENGHRPEAPLRGSKVRSNGGSGQSTPRKSRGQNPDGDFSGTCTPTKRGARSTAGPSTPTASSARAKKAQGVLTGRVTKASNSNGKSTPSGASTPTKRPKKNQTEMLKAIKKENVRPADIIDLDIMDDDDAMYEDDDEVGIASATGSNAQRTQRTQANDGDDDYFEDIDSFPICGITGSALQHTPTSTPTKTASRKRPNISKPSTSAGTRTDSPSFKLISNPFSTFAPHGNNHEDDGEDDDDAAYQLSMSTSTSFIIPPGSSSYAAHRQQPDADADIDTHMNAYSEVITHTGNHYNHDHEDDEDDNPGVTTSATSTSTSASSSTYFPYNYGYGEDEDEYVPATGGRGARGSGSGSISSSASSASQLIHVPLASRSGSNRVGPAVGTFFDEDEIDIHPGSGTRMSSGYYDYDDEDVLPSGGVVAGMGHGAGLAMAGYGYIG</sequence>
<feature type="compositionally biased region" description="Polar residues" evidence="1">
    <location>
        <begin position="44"/>
        <end position="55"/>
    </location>
</feature>
<feature type="region of interest" description="Disordered" evidence="1">
    <location>
        <begin position="251"/>
        <end position="270"/>
    </location>
</feature>
<dbReference type="OrthoDB" id="4828117at2759"/>
<accession>A0A165AIZ4</accession>
<feature type="compositionally biased region" description="Polar residues" evidence="1">
    <location>
        <begin position="207"/>
        <end position="220"/>
    </location>
</feature>
<feature type="compositionally biased region" description="Low complexity" evidence="1">
    <location>
        <begin position="338"/>
        <end position="352"/>
    </location>
</feature>
<protein>
    <submittedName>
        <fullName evidence="2">Uncharacterized protein</fullName>
    </submittedName>
</protein>
<feature type="compositionally biased region" description="Basic and acidic residues" evidence="1">
    <location>
        <begin position="26"/>
        <end position="37"/>
    </location>
</feature>
<evidence type="ECO:0000313" key="3">
    <source>
        <dbReference type="Proteomes" id="UP000076632"/>
    </source>
</evidence>
<feature type="compositionally biased region" description="Polar residues" evidence="1">
    <location>
        <begin position="172"/>
        <end position="186"/>
    </location>
</feature>
<feature type="region of interest" description="Disordered" evidence="1">
    <location>
        <begin position="204"/>
        <end position="243"/>
    </location>
</feature>
<dbReference type="GeneID" id="28894640"/>
<feature type="compositionally biased region" description="Low complexity" evidence="1">
    <location>
        <begin position="79"/>
        <end position="92"/>
    </location>
</feature>
<name>A0A165AIZ4_XYLHT</name>